<organism evidence="2 3">
    <name type="scientific">Phaeocystidibacter marisrubri</name>
    <dbReference type="NCBI Taxonomy" id="1577780"/>
    <lineage>
        <taxon>Bacteria</taxon>
        <taxon>Pseudomonadati</taxon>
        <taxon>Bacteroidota</taxon>
        <taxon>Flavobacteriia</taxon>
        <taxon>Flavobacteriales</taxon>
        <taxon>Phaeocystidibacteraceae</taxon>
        <taxon>Phaeocystidibacter</taxon>
    </lineage>
</organism>
<name>A0A6L3ZHD9_9FLAO</name>
<feature type="transmembrane region" description="Helical" evidence="1">
    <location>
        <begin position="19"/>
        <end position="39"/>
    </location>
</feature>
<feature type="transmembrane region" description="Helical" evidence="1">
    <location>
        <begin position="55"/>
        <end position="74"/>
    </location>
</feature>
<evidence type="ECO:0000313" key="2">
    <source>
        <dbReference type="EMBL" id="KAB2817247.1"/>
    </source>
</evidence>
<accession>A0A6L3ZHD9</accession>
<evidence type="ECO:0000256" key="1">
    <source>
        <dbReference type="SAM" id="Phobius"/>
    </source>
</evidence>
<keyword evidence="1" id="KW-0812">Transmembrane</keyword>
<dbReference type="OrthoDB" id="1151358at2"/>
<feature type="transmembrane region" description="Helical" evidence="1">
    <location>
        <begin position="124"/>
        <end position="139"/>
    </location>
</feature>
<dbReference type="EMBL" id="WBVQ01000001">
    <property type="protein sequence ID" value="KAB2817247.1"/>
    <property type="molecule type" value="Genomic_DNA"/>
</dbReference>
<dbReference type="Proteomes" id="UP000484164">
    <property type="component" value="Unassembled WGS sequence"/>
</dbReference>
<gene>
    <name evidence="2" type="ORF">F8C82_02315</name>
</gene>
<proteinExistence type="predicted"/>
<dbReference type="AlphaFoldDB" id="A0A6L3ZHD9"/>
<feature type="transmembrane region" description="Helical" evidence="1">
    <location>
        <begin position="95"/>
        <end position="118"/>
    </location>
</feature>
<keyword evidence="1" id="KW-0472">Membrane</keyword>
<evidence type="ECO:0000313" key="3">
    <source>
        <dbReference type="Proteomes" id="UP000484164"/>
    </source>
</evidence>
<keyword evidence="1" id="KW-1133">Transmembrane helix</keyword>
<dbReference type="RefSeq" id="WP_151691818.1">
    <property type="nucleotide sequence ID" value="NZ_BMGX01000002.1"/>
</dbReference>
<protein>
    <submittedName>
        <fullName evidence="2">Uncharacterized protein</fullName>
    </submittedName>
</protein>
<reference evidence="2 3" key="1">
    <citation type="submission" date="2019-10" db="EMBL/GenBank/DDBJ databases">
        <title>Genome sequence of Phaeocystidibacter marisrubri JCM30614 (type strain).</title>
        <authorList>
            <person name="Bowman J.P."/>
        </authorList>
    </citation>
    <scope>NUCLEOTIDE SEQUENCE [LARGE SCALE GENOMIC DNA]</scope>
    <source>
        <strain evidence="2 3">JCM 30614</strain>
    </source>
</reference>
<comment type="caution">
    <text evidence="2">The sequence shown here is derived from an EMBL/GenBank/DDBJ whole genome shotgun (WGS) entry which is preliminary data.</text>
</comment>
<keyword evidence="3" id="KW-1185">Reference proteome</keyword>
<sequence length="163" mass="18501">MINATPDPNFKPSFKTLQIIHIALLMGQILFCFVAFLNVDKEGVMHFNSNLTSNVLYVVCITLVIVGNTANYFISNKFLNQVKNGNNLKTKFHQYQVSMIIRYAIIEGANLFTIVVFMLTGNTLMLYIAIAVIGIMGLLRPRRTHFTDLAELTSEEMREFESI</sequence>